<dbReference type="InterPro" id="IPR037185">
    <property type="entry name" value="EmrE-like"/>
</dbReference>
<proteinExistence type="inferred from homology"/>
<dbReference type="NCBIfam" id="TIGR00688">
    <property type="entry name" value="rarD"/>
    <property type="match status" value="1"/>
</dbReference>
<feature type="transmembrane region" description="Helical" evidence="8">
    <location>
        <begin position="128"/>
        <end position="145"/>
    </location>
</feature>
<feature type="transmembrane region" description="Helical" evidence="8">
    <location>
        <begin position="76"/>
        <end position="97"/>
    </location>
</feature>
<feature type="domain" description="EamA" evidence="9">
    <location>
        <begin position="8"/>
        <end position="144"/>
    </location>
</feature>
<dbReference type="GO" id="GO:0005886">
    <property type="term" value="C:plasma membrane"/>
    <property type="evidence" value="ECO:0007669"/>
    <property type="project" value="UniProtKB-SubCell"/>
</dbReference>
<dbReference type="AlphaFoldDB" id="A0A6J6BNK3"/>
<evidence type="ECO:0000313" key="10">
    <source>
        <dbReference type="EMBL" id="CAB4540324.1"/>
    </source>
</evidence>
<dbReference type="SUPFAM" id="SSF103481">
    <property type="entry name" value="Multidrug resistance efflux transporter EmrE"/>
    <property type="match status" value="2"/>
</dbReference>
<feature type="transmembrane region" description="Helical" evidence="8">
    <location>
        <begin position="103"/>
        <end position="121"/>
    </location>
</feature>
<evidence type="ECO:0000256" key="4">
    <source>
        <dbReference type="ARBA" id="ARBA00022475"/>
    </source>
</evidence>
<keyword evidence="4" id="KW-1003">Cell membrane</keyword>
<feature type="transmembrane region" description="Helical" evidence="8">
    <location>
        <begin position="212"/>
        <end position="235"/>
    </location>
</feature>
<name>A0A6J6BNK3_9ZZZZ</name>
<reference evidence="10" key="1">
    <citation type="submission" date="2020-05" db="EMBL/GenBank/DDBJ databases">
        <authorList>
            <person name="Chiriac C."/>
            <person name="Salcher M."/>
            <person name="Ghai R."/>
            <person name="Kavagutti S V."/>
        </authorList>
    </citation>
    <scope>NUCLEOTIDE SEQUENCE</scope>
</reference>
<feature type="transmembrane region" description="Helical" evidence="8">
    <location>
        <begin position="247"/>
        <end position="265"/>
    </location>
</feature>
<dbReference type="EMBL" id="CAEZSN010000039">
    <property type="protein sequence ID" value="CAB4540324.1"/>
    <property type="molecule type" value="Genomic_DNA"/>
</dbReference>
<evidence type="ECO:0000256" key="6">
    <source>
        <dbReference type="ARBA" id="ARBA00022989"/>
    </source>
</evidence>
<feature type="transmembrane region" description="Helical" evidence="8">
    <location>
        <begin position="151"/>
        <end position="167"/>
    </location>
</feature>
<dbReference type="InterPro" id="IPR000620">
    <property type="entry name" value="EamA_dom"/>
</dbReference>
<accession>A0A6J6BNK3</accession>
<gene>
    <name evidence="10" type="ORF">UFOPK1433_00465</name>
</gene>
<feature type="transmembrane region" description="Helical" evidence="8">
    <location>
        <begin position="187"/>
        <end position="206"/>
    </location>
</feature>
<keyword evidence="3" id="KW-0813">Transport</keyword>
<comment type="subcellular location">
    <subcellularLocation>
        <location evidence="1">Cell membrane</location>
        <topology evidence="1">Multi-pass membrane protein</topology>
    </subcellularLocation>
</comment>
<evidence type="ECO:0000259" key="9">
    <source>
        <dbReference type="Pfam" id="PF00892"/>
    </source>
</evidence>
<feature type="transmembrane region" description="Helical" evidence="8">
    <location>
        <begin position="12"/>
        <end position="33"/>
    </location>
</feature>
<evidence type="ECO:0000256" key="3">
    <source>
        <dbReference type="ARBA" id="ARBA00022448"/>
    </source>
</evidence>
<feature type="transmembrane region" description="Helical" evidence="8">
    <location>
        <begin position="271"/>
        <end position="291"/>
    </location>
</feature>
<evidence type="ECO:0000256" key="2">
    <source>
        <dbReference type="ARBA" id="ARBA00007362"/>
    </source>
</evidence>
<evidence type="ECO:0000256" key="5">
    <source>
        <dbReference type="ARBA" id="ARBA00022692"/>
    </source>
</evidence>
<comment type="similarity">
    <text evidence="2">Belongs to the EamA transporter family.</text>
</comment>
<evidence type="ECO:0000256" key="1">
    <source>
        <dbReference type="ARBA" id="ARBA00004651"/>
    </source>
</evidence>
<dbReference type="PANTHER" id="PTHR22911:SF137">
    <property type="entry name" value="SOLUTE CARRIER FAMILY 35 MEMBER G2-RELATED"/>
    <property type="match status" value="1"/>
</dbReference>
<feature type="transmembrane region" description="Helical" evidence="8">
    <location>
        <begin position="39"/>
        <end position="56"/>
    </location>
</feature>
<organism evidence="10">
    <name type="scientific">freshwater metagenome</name>
    <dbReference type="NCBI Taxonomy" id="449393"/>
    <lineage>
        <taxon>unclassified sequences</taxon>
        <taxon>metagenomes</taxon>
        <taxon>ecological metagenomes</taxon>
    </lineage>
</organism>
<evidence type="ECO:0000256" key="8">
    <source>
        <dbReference type="SAM" id="Phobius"/>
    </source>
</evidence>
<keyword evidence="7 8" id="KW-0472">Membrane</keyword>
<dbReference type="Pfam" id="PF00892">
    <property type="entry name" value="EamA"/>
    <property type="match status" value="1"/>
</dbReference>
<evidence type="ECO:0000256" key="7">
    <source>
        <dbReference type="ARBA" id="ARBA00023136"/>
    </source>
</evidence>
<dbReference type="PANTHER" id="PTHR22911">
    <property type="entry name" value="ACYL-MALONYL CONDENSING ENZYME-RELATED"/>
    <property type="match status" value="1"/>
</dbReference>
<protein>
    <submittedName>
        <fullName evidence="10">Unannotated protein</fullName>
    </submittedName>
</protein>
<sequence length="303" mass="33531">MSEKSTSKGLTFGLSAYLIWGSFPLIISALAFAGPWEIVVWRIVFGFLTAAVIIAFRKDFKQLIVIMKNWKQFRWVVTAAVLVMVNWQIYVIAIVDHHVIEASLGYFINPLVTIGLAVVFLKERLSKLQWAAVTFGFIAVVVLTFDYGRLPWLALSLAFSFAVYGLAKSKLGGQVSAVNSFALEAGLLLPVAIIQLWFVALTPAGITFLSQGFWGAAGLSFYGVMTAVPLILFGLAAQHLPLRYIGFMQYLTPSIQFVLALTVFHEPMPQVRWIGFGLVWVALVLLSTDLIRQKQRNGVITPA</sequence>
<keyword evidence="6 8" id="KW-1133">Transmembrane helix</keyword>
<keyword evidence="5 8" id="KW-0812">Transmembrane</keyword>
<dbReference type="InterPro" id="IPR004626">
    <property type="entry name" value="RarD"/>
</dbReference>